<dbReference type="RefSeq" id="WP_163567939.1">
    <property type="nucleotide sequence ID" value="NZ_BAAANY010000029.1"/>
</dbReference>
<feature type="compositionally biased region" description="Basic residues" evidence="1">
    <location>
        <begin position="26"/>
        <end position="36"/>
    </location>
</feature>
<protein>
    <submittedName>
        <fullName evidence="2">Uncharacterized protein</fullName>
    </submittedName>
</protein>
<name>A0ABN2IFN3_9ACTN</name>
<evidence type="ECO:0000313" key="3">
    <source>
        <dbReference type="Proteomes" id="UP001500618"/>
    </source>
</evidence>
<dbReference type="Proteomes" id="UP001500618">
    <property type="component" value="Unassembled WGS sequence"/>
</dbReference>
<reference evidence="2 3" key="1">
    <citation type="journal article" date="2019" name="Int. J. Syst. Evol. Microbiol.">
        <title>The Global Catalogue of Microorganisms (GCM) 10K type strain sequencing project: providing services to taxonomists for standard genome sequencing and annotation.</title>
        <authorList>
            <consortium name="The Broad Institute Genomics Platform"/>
            <consortium name="The Broad Institute Genome Sequencing Center for Infectious Disease"/>
            <person name="Wu L."/>
            <person name="Ma J."/>
        </authorList>
    </citation>
    <scope>NUCLEOTIDE SEQUENCE [LARGE SCALE GENOMIC DNA]</scope>
    <source>
        <strain evidence="2 3">JCM 14718</strain>
    </source>
</reference>
<dbReference type="EMBL" id="BAAANY010000029">
    <property type="protein sequence ID" value="GAA1704175.1"/>
    <property type="molecule type" value="Genomic_DNA"/>
</dbReference>
<proteinExistence type="predicted"/>
<evidence type="ECO:0000256" key="1">
    <source>
        <dbReference type="SAM" id="MobiDB-lite"/>
    </source>
</evidence>
<organism evidence="2 3">
    <name type="scientific">Fodinicola feengrottensis</name>
    <dbReference type="NCBI Taxonomy" id="435914"/>
    <lineage>
        <taxon>Bacteria</taxon>
        <taxon>Bacillati</taxon>
        <taxon>Actinomycetota</taxon>
        <taxon>Actinomycetes</taxon>
        <taxon>Mycobacteriales</taxon>
        <taxon>Fodinicola</taxon>
    </lineage>
</organism>
<feature type="region of interest" description="Disordered" evidence="1">
    <location>
        <begin position="1"/>
        <end position="67"/>
    </location>
</feature>
<comment type="caution">
    <text evidence="2">The sequence shown here is derived from an EMBL/GenBank/DDBJ whole genome shotgun (WGS) entry which is preliminary data.</text>
</comment>
<accession>A0ABN2IFN3</accession>
<gene>
    <name evidence="2" type="ORF">GCM10009765_61730</name>
</gene>
<keyword evidence="3" id="KW-1185">Reference proteome</keyword>
<feature type="compositionally biased region" description="Polar residues" evidence="1">
    <location>
        <begin position="37"/>
        <end position="67"/>
    </location>
</feature>
<evidence type="ECO:0000313" key="2">
    <source>
        <dbReference type="EMBL" id="GAA1704175.1"/>
    </source>
</evidence>
<sequence length="67" mass="7276">MPANPESQPDETPQDATAPEEPMNRAARRAQKKGKQITHTQVPGNIQARGSKNTGGVPRQWSSRRAG</sequence>